<dbReference type="Pfam" id="PF02682">
    <property type="entry name" value="CT_C_D"/>
    <property type="match status" value="1"/>
</dbReference>
<feature type="domain" description="Carboxyltransferase" evidence="6">
    <location>
        <begin position="347"/>
        <end position="656"/>
    </location>
</feature>
<feature type="compositionally biased region" description="Low complexity" evidence="4">
    <location>
        <begin position="286"/>
        <end position="298"/>
    </location>
</feature>
<evidence type="ECO:0000259" key="5">
    <source>
        <dbReference type="SMART" id="SM00796"/>
    </source>
</evidence>
<protein>
    <submittedName>
        <fullName evidence="7">Allophanate hydrolase subunit 2</fullName>
    </submittedName>
</protein>
<dbReference type="InterPro" id="IPR003778">
    <property type="entry name" value="CT_A_B"/>
</dbReference>
<dbReference type="SMART" id="SM00797">
    <property type="entry name" value="AHS2"/>
    <property type="match status" value="1"/>
</dbReference>
<feature type="domain" description="Carboxyltransferase" evidence="5">
    <location>
        <begin position="19"/>
        <end position="267"/>
    </location>
</feature>
<keyword evidence="2 7" id="KW-0378">Hydrolase</keyword>
<dbReference type="PANTHER" id="PTHR43309:SF3">
    <property type="entry name" value="5-OXOPROLINASE SUBUNIT C"/>
    <property type="match status" value="1"/>
</dbReference>
<feature type="compositionally biased region" description="Basic and acidic residues" evidence="4">
    <location>
        <begin position="486"/>
        <end position="501"/>
    </location>
</feature>
<dbReference type="Gene3D" id="3.30.1360.40">
    <property type="match status" value="1"/>
</dbReference>
<dbReference type="Gene3D" id="2.40.100.10">
    <property type="entry name" value="Cyclophilin-like"/>
    <property type="match status" value="2"/>
</dbReference>
<evidence type="ECO:0000256" key="3">
    <source>
        <dbReference type="ARBA" id="ARBA00022840"/>
    </source>
</evidence>
<feature type="region of interest" description="Disordered" evidence="4">
    <location>
        <begin position="279"/>
        <end position="299"/>
    </location>
</feature>
<keyword evidence="8" id="KW-1185">Reference proteome</keyword>
<dbReference type="Proteomes" id="UP000216871">
    <property type="component" value="Unassembled WGS sequence"/>
</dbReference>
<keyword evidence="3" id="KW-0067">ATP-binding</keyword>
<evidence type="ECO:0000256" key="4">
    <source>
        <dbReference type="SAM" id="MobiDB-lite"/>
    </source>
</evidence>
<dbReference type="GO" id="GO:0016787">
    <property type="term" value="F:hydrolase activity"/>
    <property type="evidence" value="ECO:0007669"/>
    <property type="project" value="UniProtKB-KW"/>
</dbReference>
<dbReference type="InterPro" id="IPR003833">
    <property type="entry name" value="CT_C_D"/>
</dbReference>
<name>A0A261FRY7_9BIFI</name>
<proteinExistence type="predicted"/>
<sequence>MIIGNKQSNGIDDAADQRLRFLVCGDRGMLIECDDLNATLRLFAAVKAAASAAESSACAPITTPTQSATGQSLHARPGSSPTFDADYPAGVSPNMKGIAARALRHADALSAITELIPAARTLFIRFNPLLTTRAELEVAVQELDTRVDVAHAAHAISIPVTYDGEDLAEVADMLGLSSEAVIARHCGTPWSVAFVGFAPGFAYLTGGDPCFDVPRRATPRLSVPAGAVGLAGTFSGVYPRPSSGGWQLIGHTDVPMWDDSAKVPALLQPGDTVRFAPVRPQTPIVSGSPASAGASASADFPTNAASPDIAASDTFQRNAASPSTSALIVLRPGILATFQDDGRNAANMGVTGSGAADPIAYHLANALVGNAPGTPAIELTNGGAMIQASGDTVVAVAGAPVDITVTGRDGGRPFAIGGQEAFLLRDGETMTIGAPTAGLRDYLAVMGGFDVPRMLGSASTDTMSGIGPKPLHAGQTVPIGTGSHAEPTDGRRTTDDNRHCDVGPGTRRPSAVSAGVAPREDWPSDLPSPGTTTTLEVTLGPRADWFTDAGLNTLLEQEWLVTAQSNRVGLRLSGEVPLERRDATELASEATVAGAVEVPTSGQPVIFLRDQPVTGGYPVVAVLTTASLAMAGQLPPGARVAFRVTATPARHHMAATSGSDPRLASQDDGAIASHEFAERTHEQATEASL</sequence>
<dbReference type="GO" id="GO:0005524">
    <property type="term" value="F:ATP binding"/>
    <property type="evidence" value="ECO:0007669"/>
    <property type="project" value="UniProtKB-KW"/>
</dbReference>
<evidence type="ECO:0000313" key="8">
    <source>
        <dbReference type="Proteomes" id="UP000216871"/>
    </source>
</evidence>
<dbReference type="RefSeq" id="WP_233427951.1">
    <property type="nucleotide sequence ID" value="NZ_MWWW01000002.1"/>
</dbReference>
<evidence type="ECO:0000313" key="7">
    <source>
        <dbReference type="EMBL" id="OZG61566.1"/>
    </source>
</evidence>
<dbReference type="InterPro" id="IPR029000">
    <property type="entry name" value="Cyclophilin-like_dom_sf"/>
</dbReference>
<organism evidence="7 8">
    <name type="scientific">Bifidobacterium myosotis</name>
    <dbReference type="NCBI Taxonomy" id="1630166"/>
    <lineage>
        <taxon>Bacteria</taxon>
        <taxon>Bacillati</taxon>
        <taxon>Actinomycetota</taxon>
        <taxon>Actinomycetes</taxon>
        <taxon>Bifidobacteriales</taxon>
        <taxon>Bifidobacteriaceae</taxon>
        <taxon>Bifidobacterium</taxon>
    </lineage>
</organism>
<reference evidence="7 8" key="1">
    <citation type="journal article" date="2017" name="BMC Genomics">
        <title>Comparative genomic and phylogenomic analyses of the Bifidobacteriaceae family.</title>
        <authorList>
            <person name="Lugli G.A."/>
            <person name="Milani C."/>
            <person name="Turroni F."/>
            <person name="Duranti S."/>
            <person name="Mancabelli L."/>
            <person name="Mangifesta M."/>
            <person name="Ferrario C."/>
            <person name="Modesto M."/>
            <person name="Mattarelli P."/>
            <person name="Jiri K."/>
            <person name="van Sinderen D."/>
            <person name="Ventura M."/>
        </authorList>
    </citation>
    <scope>NUCLEOTIDE SEQUENCE [LARGE SCALE GENOMIC DNA]</scope>
    <source>
        <strain evidence="7 8">DSM 100196</strain>
    </source>
</reference>
<evidence type="ECO:0000259" key="6">
    <source>
        <dbReference type="SMART" id="SM00797"/>
    </source>
</evidence>
<dbReference type="InterPro" id="IPR052708">
    <property type="entry name" value="PxpC"/>
</dbReference>
<keyword evidence="1" id="KW-0547">Nucleotide-binding</keyword>
<dbReference type="EMBL" id="MWWW01000002">
    <property type="protein sequence ID" value="OZG61566.1"/>
    <property type="molecule type" value="Genomic_DNA"/>
</dbReference>
<dbReference type="SMART" id="SM00796">
    <property type="entry name" value="AHS1"/>
    <property type="match status" value="1"/>
</dbReference>
<feature type="region of interest" description="Disordered" evidence="4">
    <location>
        <begin position="473"/>
        <end position="530"/>
    </location>
</feature>
<comment type="caution">
    <text evidence="7">The sequence shown here is derived from an EMBL/GenBank/DDBJ whole genome shotgun (WGS) entry which is preliminary data.</text>
</comment>
<dbReference type="AlphaFoldDB" id="A0A261FRY7"/>
<dbReference type="Pfam" id="PF02626">
    <property type="entry name" value="CT_A_B"/>
    <property type="match status" value="1"/>
</dbReference>
<dbReference type="SUPFAM" id="SSF50891">
    <property type="entry name" value="Cyclophilin-like"/>
    <property type="match status" value="2"/>
</dbReference>
<dbReference type="PANTHER" id="PTHR43309">
    <property type="entry name" value="5-OXOPROLINASE SUBUNIT C"/>
    <property type="match status" value="1"/>
</dbReference>
<evidence type="ECO:0000256" key="2">
    <source>
        <dbReference type="ARBA" id="ARBA00022801"/>
    </source>
</evidence>
<gene>
    <name evidence="7" type="ORF">BMYO_0080</name>
</gene>
<accession>A0A261FRY7</accession>
<evidence type="ECO:0000256" key="1">
    <source>
        <dbReference type="ARBA" id="ARBA00022741"/>
    </source>
</evidence>